<dbReference type="Proteomes" id="UP000509548">
    <property type="component" value="Plasmid unnamed"/>
</dbReference>
<keyword evidence="4" id="KW-0808">Transferase</keyword>
<name>A0A9Q6S9C0_9BURK</name>
<dbReference type="Proteomes" id="UP001462961">
    <property type="component" value="Unassembled WGS sequence"/>
</dbReference>
<evidence type="ECO:0000313" key="6">
    <source>
        <dbReference type="Proteomes" id="UP001462961"/>
    </source>
</evidence>
<organism evidence="4 5">
    <name type="scientific">Paraburkholderia caribensis</name>
    <dbReference type="NCBI Taxonomy" id="75105"/>
    <lineage>
        <taxon>Bacteria</taxon>
        <taxon>Pseudomonadati</taxon>
        <taxon>Pseudomonadota</taxon>
        <taxon>Betaproteobacteria</taxon>
        <taxon>Burkholderiales</taxon>
        <taxon>Burkholderiaceae</taxon>
        <taxon>Paraburkholderia</taxon>
    </lineage>
</organism>
<protein>
    <submittedName>
        <fullName evidence="3">DUF4880 domain-containing protein</fullName>
    </submittedName>
    <submittedName>
        <fullName evidence="4">Histidine kinase</fullName>
    </submittedName>
</protein>
<evidence type="ECO:0000259" key="2">
    <source>
        <dbReference type="Pfam" id="PF16220"/>
    </source>
</evidence>
<dbReference type="RefSeq" id="WP_107202512.1">
    <property type="nucleotide sequence ID" value="NZ_CP015960.1"/>
</dbReference>
<evidence type="ECO:0000313" key="4">
    <source>
        <dbReference type="EMBL" id="QLB67552.1"/>
    </source>
</evidence>
<dbReference type="Pfam" id="PF16220">
    <property type="entry name" value="DUF4880"/>
    <property type="match status" value="1"/>
</dbReference>
<dbReference type="PIRSF" id="PIRSF018266">
    <property type="entry name" value="FecR"/>
    <property type="match status" value="1"/>
</dbReference>
<evidence type="ECO:0000259" key="1">
    <source>
        <dbReference type="Pfam" id="PF04773"/>
    </source>
</evidence>
<feature type="domain" description="FecR protein" evidence="1">
    <location>
        <begin position="129"/>
        <end position="210"/>
    </location>
</feature>
<keyword evidence="4" id="KW-0418">Kinase</keyword>
<reference evidence="4 5" key="1">
    <citation type="journal article" date="2014" name="Genome Announc.">
        <title>Draft Genome Sequence of the Haloacid-Degrading Burkholderia caribensis Strain MBA4.</title>
        <authorList>
            <person name="Pan Y."/>
            <person name="Kong K.F."/>
            <person name="Tsang J.S."/>
        </authorList>
    </citation>
    <scope>NUCLEOTIDE SEQUENCE [LARGE SCALE GENOMIC DNA]</scope>
    <source>
        <strain evidence="4 5">852011</strain>
    </source>
</reference>
<reference evidence="4" key="2">
    <citation type="submission" date="2016-06" db="EMBL/GenBank/DDBJ databases">
        <authorList>
            <person name="Huang P."/>
            <person name="Jiang X."/>
            <person name="Liu X."/>
        </authorList>
    </citation>
    <scope>NUCLEOTIDE SEQUENCE</scope>
    <source>
        <strain evidence="4">852011</strain>
        <plasmid evidence="4">unnamed</plasmid>
    </source>
</reference>
<sequence length="322" mass="34172">MLPDKLTASDDVPTLDVAIQEAIEWEVALRAGDVSSDERARFENWRLADPSHDAAWAKLQARLKKFSALEGASSAAVRRAVDEPSHTRRRLLKIGAGVATGVLAGVGTKELIKAFALDADLHNGDAAPENVALDDGVRLTLGASTRVYVPAKGPQGDIFVASGQIATGARAEASSLIAVRTRDGMVQTSTAKLSVDALRTHTVVAVQGGDAILTDRNGGRVKAIDGTAWSLSSHRIQRMPETSSDIFAWTTGTLVVLDRAVPDVVETLGRYFKGYVRFPSAALSRRVSGVFPLDDIEASLRQLAEGLGLSLSFYGKALAIAT</sequence>
<keyword evidence="6" id="KW-1185">Reference proteome</keyword>
<geneLocation type="plasmid" evidence="4">
    <name>unnamed</name>
</geneLocation>
<reference evidence="3 6" key="3">
    <citation type="submission" date="2024-01" db="EMBL/GenBank/DDBJ databases">
        <title>The diversity of rhizobia nodulating Mimosa spp. in eleven states of Brazil covering several biomes is determined by host plant, location, and edaphic factors.</title>
        <authorList>
            <person name="Rouws L."/>
            <person name="Barauna A."/>
            <person name="Beukes C."/>
            <person name="De Faria S.M."/>
            <person name="Gross E."/>
            <person name="Dos Reis Junior F.B."/>
            <person name="Simon M."/>
            <person name="Maluk M."/>
            <person name="Odee D.W."/>
            <person name="Kenicer G."/>
            <person name="Young J.P.W."/>
            <person name="Reis V.M."/>
            <person name="Zilli J."/>
            <person name="James E.K."/>
        </authorList>
    </citation>
    <scope>NUCLEOTIDE SEQUENCE [LARGE SCALE GENOMIC DNA]</scope>
    <source>
        <strain evidence="3 6">JHI1651</strain>
    </source>
</reference>
<dbReference type="AlphaFoldDB" id="A0A9Q6S9C0"/>
<dbReference type="EMBL" id="CP015960">
    <property type="protein sequence ID" value="QLB67552.1"/>
    <property type="molecule type" value="Genomic_DNA"/>
</dbReference>
<accession>A0A9Q6S9C0</accession>
<proteinExistence type="predicted"/>
<dbReference type="InterPro" id="IPR032623">
    <property type="entry name" value="FecR_N"/>
</dbReference>
<dbReference type="Pfam" id="PF04773">
    <property type="entry name" value="FecR"/>
    <property type="match status" value="1"/>
</dbReference>
<evidence type="ECO:0000313" key="5">
    <source>
        <dbReference type="Proteomes" id="UP000509548"/>
    </source>
</evidence>
<gene>
    <name evidence="4" type="ORF">A9O66_34630</name>
    <name evidence="3" type="ORF">VOI32_25535</name>
</gene>
<dbReference type="InterPro" id="IPR012373">
    <property type="entry name" value="Ferrdict_sens_TM"/>
</dbReference>
<dbReference type="PANTHER" id="PTHR30273:SF2">
    <property type="entry name" value="PROTEIN FECR"/>
    <property type="match status" value="1"/>
</dbReference>
<dbReference type="GO" id="GO:0016989">
    <property type="term" value="F:sigma factor antagonist activity"/>
    <property type="evidence" value="ECO:0007669"/>
    <property type="project" value="TreeGrafter"/>
</dbReference>
<keyword evidence="4" id="KW-0614">Plasmid</keyword>
<dbReference type="EMBL" id="JAYLVJ010000036">
    <property type="protein sequence ID" value="MEO1757287.1"/>
    <property type="molecule type" value="Genomic_DNA"/>
</dbReference>
<dbReference type="InterPro" id="IPR006860">
    <property type="entry name" value="FecR"/>
</dbReference>
<dbReference type="GO" id="GO:0016301">
    <property type="term" value="F:kinase activity"/>
    <property type="evidence" value="ECO:0007669"/>
    <property type="project" value="UniProtKB-KW"/>
</dbReference>
<dbReference type="PANTHER" id="PTHR30273">
    <property type="entry name" value="PERIPLASMIC SIGNAL SENSOR AND SIGMA FACTOR ACTIVATOR FECR-RELATED"/>
    <property type="match status" value="1"/>
</dbReference>
<geneLocation type="plasmid" evidence="5"/>
<evidence type="ECO:0000313" key="3">
    <source>
        <dbReference type="EMBL" id="MEO1757287.1"/>
    </source>
</evidence>
<feature type="domain" description="FecR N-terminal" evidence="2">
    <location>
        <begin position="20"/>
        <end position="61"/>
    </location>
</feature>